<reference evidence="11" key="1">
    <citation type="submission" date="2011-12" db="EMBL/GenBank/DDBJ databases">
        <title>Complete sequence of Clostridium clariflavum DSM 19732.</title>
        <authorList>
            <consortium name="US DOE Joint Genome Institute"/>
            <person name="Lucas S."/>
            <person name="Han J."/>
            <person name="Lapidus A."/>
            <person name="Cheng J.-F."/>
            <person name="Goodwin L."/>
            <person name="Pitluck S."/>
            <person name="Peters L."/>
            <person name="Teshima H."/>
            <person name="Detter J.C."/>
            <person name="Han C."/>
            <person name="Tapia R."/>
            <person name="Land M."/>
            <person name="Hauser L."/>
            <person name="Kyrpides N."/>
            <person name="Ivanova N."/>
            <person name="Pagani I."/>
            <person name="Kitzmiller T."/>
            <person name="Lynd L."/>
            <person name="Izquierdo J."/>
            <person name="Woyke T."/>
        </authorList>
    </citation>
    <scope>NUCLEOTIDE SEQUENCE [LARGE SCALE GENOMIC DNA]</scope>
    <source>
        <strain evidence="11">DSM 19732 / NBRC 101661 / EBR45</strain>
    </source>
</reference>
<evidence type="ECO:0000313" key="11">
    <source>
        <dbReference type="Proteomes" id="UP000005435"/>
    </source>
</evidence>
<keyword evidence="11" id="KW-1185">Reference proteome</keyword>
<dbReference type="KEGG" id="ccl:Clocl_2044"/>
<evidence type="ECO:0000256" key="6">
    <source>
        <dbReference type="SAM" id="Coils"/>
    </source>
</evidence>
<evidence type="ECO:0000256" key="8">
    <source>
        <dbReference type="SAM" id="Phobius"/>
    </source>
</evidence>
<evidence type="ECO:0000256" key="4">
    <source>
        <dbReference type="ARBA" id="ARBA00022989"/>
    </source>
</evidence>
<name>G8LW38_ACECE</name>
<dbReference type="Proteomes" id="UP000005435">
    <property type="component" value="Chromosome"/>
</dbReference>
<evidence type="ECO:0000256" key="1">
    <source>
        <dbReference type="ARBA" id="ARBA00004162"/>
    </source>
</evidence>
<dbReference type="STRING" id="720554.Clocl_2044"/>
<feature type="compositionally biased region" description="Polar residues" evidence="7">
    <location>
        <begin position="252"/>
        <end position="265"/>
    </location>
</feature>
<protein>
    <recommendedName>
        <fullName evidence="9">RsgI N-terminal anti-sigma domain-containing protein</fullName>
    </recommendedName>
</protein>
<evidence type="ECO:0000256" key="5">
    <source>
        <dbReference type="ARBA" id="ARBA00023136"/>
    </source>
</evidence>
<feature type="region of interest" description="Disordered" evidence="7">
    <location>
        <begin position="251"/>
        <end position="287"/>
    </location>
</feature>
<dbReference type="HOGENOM" id="CLU_693886_0_0_9"/>
<keyword evidence="4 8" id="KW-1133">Transmembrane helix</keyword>
<dbReference type="EMBL" id="CP003065">
    <property type="protein sequence ID" value="AEV68642.1"/>
    <property type="molecule type" value="Genomic_DNA"/>
</dbReference>
<dbReference type="AlphaFoldDB" id="G8LW38"/>
<gene>
    <name evidence="10" type="ordered locus">Clocl_2044</name>
</gene>
<feature type="transmembrane region" description="Helical" evidence="8">
    <location>
        <begin position="53"/>
        <end position="76"/>
    </location>
</feature>
<keyword evidence="6" id="KW-0175">Coiled coil</keyword>
<sequence length="397" mass="45071">MECLGVVLQIKDNKAYLMTDSCEVVCIKKQPGMYEGMEIIFDYSEKINISNTFIKYSSVAAAVAAVFIAVMLYIGLLPSNRIYAYIDVDLNTNWQLMVDKNNKVIDIKINDSNSKFLIEDLNYKSKPLDKVLVDMVEKLNQNGIIDLSSKNKALITTCLNKDEMKDDNQGYKNLESSFRKIKDELLNRNIETYFLRAESKDRKLAADSNISVGRYSIYKNSIEKGINIDLEKLKQNNINEILEKVDIGSELNMDNSNTDQSNQSLIPMDDGKENKGDKKGNEHYNSEDIDLSLGGISDIDAIKSIEAANIETQKVIQAIQQQVNKDIAYETEKANKEISKIKQDPNMSIEQKNKKIKQIESELINKIDQIKKEGNEKAQAELSKLEKKAKDLLPQIK</sequence>
<evidence type="ECO:0000256" key="7">
    <source>
        <dbReference type="SAM" id="MobiDB-lite"/>
    </source>
</evidence>
<evidence type="ECO:0000313" key="10">
    <source>
        <dbReference type="EMBL" id="AEV68642.1"/>
    </source>
</evidence>
<reference evidence="10 11" key="2">
    <citation type="journal article" date="2012" name="Stand. Genomic Sci.">
        <title>Complete Genome Sequence of Clostridium clariflavum DSM 19732.</title>
        <authorList>
            <person name="Izquierdo J.A."/>
            <person name="Goodwin L."/>
            <person name="Davenport K.W."/>
            <person name="Teshima H."/>
            <person name="Bruce D."/>
            <person name="Detter C."/>
            <person name="Tapia R."/>
            <person name="Han S."/>
            <person name="Land M."/>
            <person name="Hauser L."/>
            <person name="Jeffries C.D."/>
            <person name="Han J."/>
            <person name="Pitluck S."/>
            <person name="Nolan M."/>
            <person name="Chen A."/>
            <person name="Huntemann M."/>
            <person name="Mavromatis K."/>
            <person name="Mikhailova N."/>
            <person name="Liolios K."/>
            <person name="Woyke T."/>
            <person name="Lynd L.R."/>
        </authorList>
    </citation>
    <scope>NUCLEOTIDE SEQUENCE [LARGE SCALE GENOMIC DNA]</scope>
    <source>
        <strain evidence="11">DSM 19732 / NBRC 101661 / EBR45</strain>
    </source>
</reference>
<dbReference type="GO" id="GO:0005886">
    <property type="term" value="C:plasma membrane"/>
    <property type="evidence" value="ECO:0007669"/>
    <property type="project" value="UniProtKB-SubCell"/>
</dbReference>
<keyword evidence="2" id="KW-1003">Cell membrane</keyword>
<keyword evidence="3 8" id="KW-0812">Transmembrane</keyword>
<comment type="subcellular location">
    <subcellularLocation>
        <location evidence="1">Cell membrane</location>
        <topology evidence="1">Single-pass membrane protein</topology>
    </subcellularLocation>
</comment>
<proteinExistence type="predicted"/>
<dbReference type="InterPro" id="IPR055431">
    <property type="entry name" value="RsgI_M"/>
</dbReference>
<evidence type="ECO:0000259" key="9">
    <source>
        <dbReference type="PROSITE" id="PS51849"/>
    </source>
</evidence>
<feature type="compositionally biased region" description="Basic and acidic residues" evidence="7">
    <location>
        <begin position="269"/>
        <end position="286"/>
    </location>
</feature>
<evidence type="ECO:0000256" key="2">
    <source>
        <dbReference type="ARBA" id="ARBA00022475"/>
    </source>
</evidence>
<feature type="coiled-coil region" evidence="6">
    <location>
        <begin position="349"/>
        <end position="395"/>
    </location>
</feature>
<dbReference type="Pfam" id="PF12791">
    <property type="entry name" value="RsgI_N"/>
    <property type="match status" value="1"/>
</dbReference>
<dbReference type="PROSITE" id="PS51849">
    <property type="entry name" value="RSGI_N"/>
    <property type="match status" value="1"/>
</dbReference>
<organism evidence="10 11">
    <name type="scientific">Acetivibrio clariflavus (strain DSM 19732 / NBRC 101661 / EBR45)</name>
    <name type="common">Clostridium clariflavum</name>
    <dbReference type="NCBI Taxonomy" id="720554"/>
    <lineage>
        <taxon>Bacteria</taxon>
        <taxon>Bacillati</taxon>
        <taxon>Bacillota</taxon>
        <taxon>Clostridia</taxon>
        <taxon>Eubacteriales</taxon>
        <taxon>Oscillospiraceae</taxon>
        <taxon>Acetivibrio</taxon>
    </lineage>
</organism>
<dbReference type="InterPro" id="IPR024449">
    <property type="entry name" value="Anti-sigma_RsgI_N"/>
</dbReference>
<accession>G8LW38</accession>
<feature type="domain" description="RsgI N-terminal anti-sigma" evidence="9">
    <location>
        <begin position="3"/>
        <end position="50"/>
    </location>
</feature>
<evidence type="ECO:0000256" key="3">
    <source>
        <dbReference type="ARBA" id="ARBA00022692"/>
    </source>
</evidence>
<dbReference type="RefSeq" id="WP_014255222.1">
    <property type="nucleotide sequence ID" value="NC_016627.1"/>
</dbReference>
<dbReference type="eggNOG" id="ENOG5033RKZ">
    <property type="taxonomic scope" value="Bacteria"/>
</dbReference>
<dbReference type="Pfam" id="PF23750">
    <property type="entry name" value="RsgI_M"/>
    <property type="match status" value="1"/>
</dbReference>
<keyword evidence="5 8" id="KW-0472">Membrane</keyword>